<protein>
    <submittedName>
        <fullName evidence="3">PEPxxWA-CTERM sorting domain-containing protein</fullName>
    </submittedName>
</protein>
<dbReference type="NCBIfam" id="NF035944">
    <property type="entry name" value="PEPxxWA-CTERM"/>
    <property type="match status" value="1"/>
</dbReference>
<comment type="caution">
    <text evidence="3">The sequence shown here is derived from an EMBL/GenBank/DDBJ whole genome shotgun (WGS) entry which is preliminary data.</text>
</comment>
<feature type="chain" id="PRO_5046479780" evidence="1">
    <location>
        <begin position="25"/>
        <end position="202"/>
    </location>
</feature>
<evidence type="ECO:0000259" key="2">
    <source>
        <dbReference type="Pfam" id="PF07589"/>
    </source>
</evidence>
<dbReference type="Proteomes" id="UP001597283">
    <property type="component" value="Unassembled WGS sequence"/>
</dbReference>
<reference evidence="4" key="1">
    <citation type="journal article" date="2019" name="Int. J. Syst. Evol. Microbiol.">
        <title>The Global Catalogue of Microorganisms (GCM) 10K type strain sequencing project: providing services to taxonomists for standard genome sequencing and annotation.</title>
        <authorList>
            <consortium name="The Broad Institute Genomics Platform"/>
            <consortium name="The Broad Institute Genome Sequencing Center for Infectious Disease"/>
            <person name="Wu L."/>
            <person name="Ma J."/>
        </authorList>
    </citation>
    <scope>NUCLEOTIDE SEQUENCE [LARGE SCALE GENOMIC DNA]</scope>
    <source>
        <strain evidence="4">Q85</strain>
    </source>
</reference>
<keyword evidence="1" id="KW-0732">Signal</keyword>
<keyword evidence="4" id="KW-1185">Reference proteome</keyword>
<feature type="signal peptide" evidence="1">
    <location>
        <begin position="1"/>
        <end position="24"/>
    </location>
</feature>
<sequence>MNFTRITTIAACAFFVTVAAPAQAEVLTFDDVNTNSYVFPVASYQGFTMTNVGIVKGSSQGAGYSAGVVSSPNVMFNGNASLASISSASAFTLNSAYFTAAWSDRAVTVAGFNGSTQVFSETFNVVSSGPTLRNFSFAPITSFTWVSPNNSDGLGHIAIDNFTFNAASAVPEPTTWAMMLIGFGFIGWSLRRVKQVATVNFA</sequence>
<gene>
    <name evidence="3" type="ORF">ACFSC3_02950</name>
</gene>
<evidence type="ECO:0000313" key="3">
    <source>
        <dbReference type="EMBL" id="MFD1786523.1"/>
    </source>
</evidence>
<feature type="domain" description="Ice-binding protein C-terminal" evidence="2">
    <location>
        <begin position="169"/>
        <end position="192"/>
    </location>
</feature>
<dbReference type="EMBL" id="JBHUFC010000002">
    <property type="protein sequence ID" value="MFD1786523.1"/>
    <property type="molecule type" value="Genomic_DNA"/>
</dbReference>
<accession>A0ABW4N9F2</accession>
<evidence type="ECO:0000256" key="1">
    <source>
        <dbReference type="SAM" id="SignalP"/>
    </source>
</evidence>
<name>A0ABW4N9F2_9SPHN</name>
<dbReference type="RefSeq" id="WP_380938600.1">
    <property type="nucleotide sequence ID" value="NZ_JBHUFC010000002.1"/>
</dbReference>
<dbReference type="Pfam" id="PF07589">
    <property type="entry name" value="PEP-CTERM"/>
    <property type="match status" value="1"/>
</dbReference>
<organism evidence="3 4">
    <name type="scientific">Sphingomonas floccifaciens</name>
    <dbReference type="NCBI Taxonomy" id="1844115"/>
    <lineage>
        <taxon>Bacteria</taxon>
        <taxon>Pseudomonadati</taxon>
        <taxon>Pseudomonadota</taxon>
        <taxon>Alphaproteobacteria</taxon>
        <taxon>Sphingomonadales</taxon>
        <taxon>Sphingomonadaceae</taxon>
        <taxon>Sphingomonas</taxon>
    </lineage>
</organism>
<evidence type="ECO:0000313" key="4">
    <source>
        <dbReference type="Proteomes" id="UP001597283"/>
    </source>
</evidence>
<dbReference type="NCBIfam" id="TIGR02595">
    <property type="entry name" value="PEP_CTERM"/>
    <property type="match status" value="1"/>
</dbReference>
<dbReference type="InterPro" id="IPR013424">
    <property type="entry name" value="Ice-binding_C"/>
</dbReference>
<proteinExistence type="predicted"/>